<dbReference type="GeneID" id="93099412"/>
<dbReference type="Gene3D" id="1.10.1740.10">
    <property type="match status" value="1"/>
</dbReference>
<feature type="domain" description="HTH luxR-type" evidence="5">
    <location>
        <begin position="132"/>
        <end position="189"/>
    </location>
</feature>
<proteinExistence type="inferred from homology"/>
<comment type="caution">
    <text evidence="6">The sequence shown here is derived from an EMBL/GenBank/DDBJ whole genome shotgun (WGS) entry which is preliminary data.</text>
</comment>
<evidence type="ECO:0000256" key="4">
    <source>
        <dbReference type="ARBA" id="ARBA00023163"/>
    </source>
</evidence>
<evidence type="ECO:0000256" key="1">
    <source>
        <dbReference type="ARBA" id="ARBA00010641"/>
    </source>
</evidence>
<dbReference type="InterPro" id="IPR013324">
    <property type="entry name" value="RNA_pol_sigma_r3/r4-like"/>
</dbReference>
<evidence type="ECO:0000313" key="7">
    <source>
        <dbReference type="Proteomes" id="UP000546007"/>
    </source>
</evidence>
<evidence type="ECO:0000256" key="3">
    <source>
        <dbReference type="ARBA" id="ARBA00023082"/>
    </source>
</evidence>
<dbReference type="InterPro" id="IPR039425">
    <property type="entry name" value="RNA_pol_sigma-70-like"/>
</dbReference>
<reference evidence="6 7" key="1">
    <citation type="submission" date="2020-08" db="EMBL/GenBank/DDBJ databases">
        <title>Genomic Encyclopedia of Type Strains, Phase IV (KMG-IV): sequencing the most valuable type-strain genomes for metagenomic binning, comparative biology and taxonomic classification.</title>
        <authorList>
            <person name="Goeker M."/>
        </authorList>
    </citation>
    <scope>NUCLEOTIDE SEQUENCE [LARGE SCALE GENOMIC DNA]</scope>
    <source>
        <strain evidence="6 7">DSM 105721</strain>
    </source>
</reference>
<dbReference type="GO" id="GO:0006352">
    <property type="term" value="P:DNA-templated transcription initiation"/>
    <property type="evidence" value="ECO:0007669"/>
    <property type="project" value="InterPro"/>
</dbReference>
<keyword evidence="4" id="KW-0804">Transcription</keyword>
<dbReference type="NCBIfam" id="TIGR02985">
    <property type="entry name" value="Sig70_bacteroi1"/>
    <property type="match status" value="1"/>
</dbReference>
<evidence type="ECO:0000313" key="6">
    <source>
        <dbReference type="EMBL" id="MBB4025369.1"/>
    </source>
</evidence>
<dbReference type="Proteomes" id="UP000546007">
    <property type="component" value="Unassembled WGS sequence"/>
</dbReference>
<dbReference type="Pfam" id="PF04542">
    <property type="entry name" value="Sigma70_r2"/>
    <property type="match status" value="1"/>
</dbReference>
<dbReference type="GO" id="GO:0003677">
    <property type="term" value="F:DNA binding"/>
    <property type="evidence" value="ECO:0007669"/>
    <property type="project" value="InterPro"/>
</dbReference>
<accession>A0A7W6MXV1</accession>
<dbReference type="InterPro" id="IPR014284">
    <property type="entry name" value="RNA_pol_sigma-70_dom"/>
</dbReference>
<dbReference type="InterPro" id="IPR013325">
    <property type="entry name" value="RNA_pol_sigma_r2"/>
</dbReference>
<dbReference type="Gene3D" id="1.10.10.10">
    <property type="entry name" value="Winged helix-like DNA-binding domain superfamily/Winged helix DNA-binding domain"/>
    <property type="match status" value="1"/>
</dbReference>
<keyword evidence="7" id="KW-1185">Reference proteome</keyword>
<dbReference type="GO" id="GO:0016987">
    <property type="term" value="F:sigma factor activity"/>
    <property type="evidence" value="ECO:0007669"/>
    <property type="project" value="UniProtKB-KW"/>
</dbReference>
<evidence type="ECO:0000259" key="5">
    <source>
        <dbReference type="SMART" id="SM00421"/>
    </source>
</evidence>
<dbReference type="InterPro" id="IPR013249">
    <property type="entry name" value="RNA_pol_sigma70_r4_t2"/>
</dbReference>
<dbReference type="NCBIfam" id="TIGR02937">
    <property type="entry name" value="sigma70-ECF"/>
    <property type="match status" value="1"/>
</dbReference>
<dbReference type="Pfam" id="PF08281">
    <property type="entry name" value="Sigma70_r4_2"/>
    <property type="match status" value="1"/>
</dbReference>
<sequence>MGQWNWKKQIECNMRNIVADIREGDKNSFKEFFGDYYPILCVFASKYVKNEEQCKDIAQETLLSYWEKRADFEDIYKVKGFLYMVARNRCLNYLKREQVNQAYVDEANRESEEYFQEEVIEQETYMLVRKAIEGLPPQMRTIIKYAMEGLKNPQIASEMGIAEGTVHALKKTAYRKLREQLKEHFYLLFFV</sequence>
<dbReference type="SUPFAM" id="SSF88946">
    <property type="entry name" value="Sigma2 domain of RNA polymerase sigma factors"/>
    <property type="match status" value="1"/>
</dbReference>
<comment type="similarity">
    <text evidence="1">Belongs to the sigma-70 factor family. ECF subfamily.</text>
</comment>
<keyword evidence="2" id="KW-0805">Transcription regulation</keyword>
<name>A0A7W6MXV1_9BACT</name>
<dbReference type="InterPro" id="IPR014327">
    <property type="entry name" value="RNA_pol_sigma70_bacteroid"/>
</dbReference>
<dbReference type="AlphaFoldDB" id="A0A7W6MXV1"/>
<dbReference type="InterPro" id="IPR036388">
    <property type="entry name" value="WH-like_DNA-bd_sf"/>
</dbReference>
<keyword evidence="3" id="KW-0731">Sigma factor</keyword>
<dbReference type="RefSeq" id="WP_221230304.1">
    <property type="nucleotide sequence ID" value="NZ_AP028155.1"/>
</dbReference>
<dbReference type="SUPFAM" id="SSF88659">
    <property type="entry name" value="Sigma3 and sigma4 domains of RNA polymerase sigma factors"/>
    <property type="match status" value="1"/>
</dbReference>
<dbReference type="PANTHER" id="PTHR43133">
    <property type="entry name" value="RNA POLYMERASE ECF-TYPE SIGMA FACTO"/>
    <property type="match status" value="1"/>
</dbReference>
<dbReference type="EMBL" id="JACIES010000002">
    <property type="protein sequence ID" value="MBB4025369.1"/>
    <property type="molecule type" value="Genomic_DNA"/>
</dbReference>
<protein>
    <submittedName>
        <fullName evidence="6">RNA polymerase sigma-70 factor (ECF subfamily)</fullName>
    </submittedName>
</protein>
<dbReference type="InterPro" id="IPR000792">
    <property type="entry name" value="Tscrpt_reg_LuxR_C"/>
</dbReference>
<dbReference type="SMART" id="SM00421">
    <property type="entry name" value="HTH_LUXR"/>
    <property type="match status" value="1"/>
</dbReference>
<organism evidence="6 7">
    <name type="scientific">Butyricimonas faecihominis</name>
    <dbReference type="NCBI Taxonomy" id="1472416"/>
    <lineage>
        <taxon>Bacteria</taxon>
        <taxon>Pseudomonadati</taxon>
        <taxon>Bacteroidota</taxon>
        <taxon>Bacteroidia</taxon>
        <taxon>Bacteroidales</taxon>
        <taxon>Odoribacteraceae</taxon>
        <taxon>Butyricimonas</taxon>
    </lineage>
</organism>
<gene>
    <name evidence="6" type="ORF">GGR14_001141</name>
</gene>
<dbReference type="InterPro" id="IPR007627">
    <property type="entry name" value="RNA_pol_sigma70_r2"/>
</dbReference>
<evidence type="ECO:0000256" key="2">
    <source>
        <dbReference type="ARBA" id="ARBA00023015"/>
    </source>
</evidence>
<dbReference type="PANTHER" id="PTHR43133:SF46">
    <property type="entry name" value="RNA POLYMERASE SIGMA-70 FACTOR ECF SUBFAMILY"/>
    <property type="match status" value="1"/>
</dbReference>